<reference evidence="5 6" key="1">
    <citation type="submission" date="2020-08" db="EMBL/GenBank/DDBJ databases">
        <title>Genomic Encyclopedia of Type Strains, Phase IV (KMG-IV): sequencing the most valuable type-strain genomes for metagenomic binning, comparative biology and taxonomic classification.</title>
        <authorList>
            <person name="Goeker M."/>
        </authorList>
    </citation>
    <scope>NUCLEOTIDE SEQUENCE [LARGE SCALE GENOMIC DNA]</scope>
    <source>
        <strain evidence="5 6">DSM 16268</strain>
    </source>
</reference>
<gene>
    <name evidence="5" type="ORF">GGQ63_000715</name>
</gene>
<dbReference type="InterPro" id="IPR057326">
    <property type="entry name" value="KR_dom"/>
</dbReference>
<feature type="domain" description="Ketoreductase" evidence="4">
    <location>
        <begin position="6"/>
        <end position="177"/>
    </location>
</feature>
<dbReference type="Gene3D" id="3.40.50.720">
    <property type="entry name" value="NAD(P)-binding Rossmann-like Domain"/>
    <property type="match status" value="1"/>
</dbReference>
<dbReference type="PRINTS" id="PR00080">
    <property type="entry name" value="SDRFAMILY"/>
</dbReference>
<dbReference type="PRINTS" id="PR00081">
    <property type="entry name" value="GDHRDH"/>
</dbReference>
<dbReference type="InterPro" id="IPR002347">
    <property type="entry name" value="SDR_fam"/>
</dbReference>
<dbReference type="GO" id="GO:0006006">
    <property type="term" value="P:glucose metabolic process"/>
    <property type="evidence" value="ECO:0007669"/>
    <property type="project" value="TreeGrafter"/>
</dbReference>
<dbReference type="PROSITE" id="PS00061">
    <property type="entry name" value="ADH_SHORT"/>
    <property type="match status" value="1"/>
</dbReference>
<organism evidence="5 6">
    <name type="scientific">Prosthecomicrobium pneumaticum</name>
    <dbReference type="NCBI Taxonomy" id="81895"/>
    <lineage>
        <taxon>Bacteria</taxon>
        <taxon>Pseudomonadati</taxon>
        <taxon>Pseudomonadota</taxon>
        <taxon>Alphaproteobacteria</taxon>
        <taxon>Hyphomicrobiales</taxon>
        <taxon>Kaistiaceae</taxon>
        <taxon>Prosthecomicrobium</taxon>
    </lineage>
</organism>
<dbReference type="EMBL" id="JACHOO010000001">
    <property type="protein sequence ID" value="MBB5751672.1"/>
    <property type="molecule type" value="Genomic_DNA"/>
</dbReference>
<dbReference type="InterPro" id="IPR036291">
    <property type="entry name" value="NAD(P)-bd_dom_sf"/>
</dbReference>
<evidence type="ECO:0000313" key="6">
    <source>
        <dbReference type="Proteomes" id="UP000523821"/>
    </source>
</evidence>
<evidence type="ECO:0000313" key="5">
    <source>
        <dbReference type="EMBL" id="MBB5751672.1"/>
    </source>
</evidence>
<evidence type="ECO:0000256" key="3">
    <source>
        <dbReference type="ARBA" id="ARBA00022857"/>
    </source>
</evidence>
<name>A0A7W9CTN7_9HYPH</name>
<dbReference type="GO" id="GO:0004090">
    <property type="term" value="F:carbonyl reductase (NADPH) activity"/>
    <property type="evidence" value="ECO:0007669"/>
    <property type="project" value="TreeGrafter"/>
</dbReference>
<dbReference type="PANTHER" id="PTHR44252:SF3">
    <property type="entry name" value="D-ERYTHRULOSE REDUCTASE-RELATED"/>
    <property type="match status" value="1"/>
</dbReference>
<dbReference type="GO" id="GO:0050038">
    <property type="term" value="F:L-xylulose reductase (NADPH) activity"/>
    <property type="evidence" value="ECO:0007669"/>
    <property type="project" value="TreeGrafter"/>
</dbReference>
<dbReference type="Pfam" id="PF13561">
    <property type="entry name" value="adh_short_C2"/>
    <property type="match status" value="1"/>
</dbReference>
<dbReference type="AlphaFoldDB" id="A0A7W9CTN7"/>
<keyword evidence="3" id="KW-0521">NADP</keyword>
<evidence type="ECO:0000256" key="2">
    <source>
        <dbReference type="ARBA" id="ARBA00011881"/>
    </source>
</evidence>
<evidence type="ECO:0000259" key="4">
    <source>
        <dbReference type="SMART" id="SM00822"/>
    </source>
</evidence>
<dbReference type="InterPro" id="IPR020904">
    <property type="entry name" value="Sc_DH/Rdtase_CS"/>
</dbReference>
<keyword evidence="6" id="KW-1185">Reference proteome</keyword>
<dbReference type="RefSeq" id="WP_183852542.1">
    <property type="nucleotide sequence ID" value="NZ_JACHOO010000001.1"/>
</dbReference>
<comment type="similarity">
    <text evidence="1">Belongs to the short-chain dehydrogenases/reductases (SDR) family.</text>
</comment>
<sequence>MEFSGKRVLVTGAGKGIGRAIVELLVERGARVVALSRSAADLDALAATHGCETIACDLADMAATRAAARAAQPVDLLVNNAGTTHLQSFLDVTEEAFDTLMAVNCKAALVVAQETAKSMIARGIAGAIVNVSSISSSIGFADHAAYCASKGALDSLTMVMANELGRQGIRVNAVNPIVTLTPMAVKAWSDPAKSGPMLGRIPLGRFVEPREVAEVVAYLLSDRAAMVNGTTIPIDGGFLIN</sequence>
<evidence type="ECO:0000256" key="1">
    <source>
        <dbReference type="ARBA" id="ARBA00006484"/>
    </source>
</evidence>
<accession>A0A7W9CTN7</accession>
<proteinExistence type="inferred from homology"/>
<dbReference type="InterPro" id="IPR051737">
    <property type="entry name" value="L-xylulose/Carbonyl_redctase"/>
</dbReference>
<protein>
    <submittedName>
        <fullName evidence="5">NAD(P)-dependent dehydrogenase (Short-subunit alcohol dehydrogenase family)</fullName>
    </submittedName>
</protein>
<dbReference type="Proteomes" id="UP000523821">
    <property type="component" value="Unassembled WGS sequence"/>
</dbReference>
<dbReference type="PANTHER" id="PTHR44252">
    <property type="entry name" value="D-ERYTHRULOSE REDUCTASE"/>
    <property type="match status" value="1"/>
</dbReference>
<dbReference type="SMART" id="SM00822">
    <property type="entry name" value="PKS_KR"/>
    <property type="match status" value="1"/>
</dbReference>
<comment type="caution">
    <text evidence="5">The sequence shown here is derived from an EMBL/GenBank/DDBJ whole genome shotgun (WGS) entry which is preliminary data.</text>
</comment>
<dbReference type="SUPFAM" id="SSF51735">
    <property type="entry name" value="NAD(P)-binding Rossmann-fold domains"/>
    <property type="match status" value="1"/>
</dbReference>
<comment type="subunit">
    <text evidence="2">Homotetramer.</text>
</comment>
<dbReference type="GO" id="GO:0005997">
    <property type="term" value="P:xylulose metabolic process"/>
    <property type="evidence" value="ECO:0007669"/>
    <property type="project" value="TreeGrafter"/>
</dbReference>
<dbReference type="FunFam" id="3.40.50.720:FF:000084">
    <property type="entry name" value="Short-chain dehydrogenase reductase"/>
    <property type="match status" value="1"/>
</dbReference>
<dbReference type="NCBIfam" id="NF005559">
    <property type="entry name" value="PRK07231.1"/>
    <property type="match status" value="1"/>
</dbReference>